<reference evidence="2" key="1">
    <citation type="submission" date="2015-06" db="EMBL/GenBank/DDBJ databases">
        <title>New insights into the roles of widespread benthic archaea in carbon and nitrogen cycling.</title>
        <authorList>
            <person name="Lazar C.S."/>
            <person name="Baker B.J."/>
            <person name="Seitz K.W."/>
            <person name="Hyde A.S."/>
            <person name="Dick G.J."/>
            <person name="Hinrichs K.-U."/>
            <person name="Teske A.P."/>
        </authorList>
    </citation>
    <scope>NUCLEOTIDE SEQUENCE [LARGE SCALE GENOMIC DNA]</scope>
</reference>
<evidence type="ECO:0000313" key="2">
    <source>
        <dbReference type="Proteomes" id="UP000054016"/>
    </source>
</evidence>
<comment type="caution">
    <text evidence="1">The sequence shown here is derived from an EMBL/GenBank/DDBJ whole genome shotgun (WGS) entry which is preliminary data.</text>
</comment>
<dbReference type="Proteomes" id="UP000054016">
    <property type="component" value="Unassembled WGS sequence"/>
</dbReference>
<dbReference type="EMBL" id="LFWV01000013">
    <property type="protein sequence ID" value="KON32060.1"/>
    <property type="molecule type" value="Genomic_DNA"/>
</dbReference>
<evidence type="ECO:0000313" key="1">
    <source>
        <dbReference type="EMBL" id="KON32060.1"/>
    </source>
</evidence>
<sequence length="106" mass="12329">MTNGTKKFHFLEMDWVVCFPKNGNKGKYLGYNVLLIDREKLGTETKKQVTLEEILETPKFENSYPHTIGYYKESSGEGAEFTPEYLEIRKISSVEDLWLFLNALNI</sequence>
<protein>
    <submittedName>
        <fullName evidence="1">Uncharacterized protein</fullName>
    </submittedName>
</protein>
<organism evidence="1 2">
    <name type="scientific">miscellaneous Crenarchaeota group-1 archaeon SG8-32-3</name>
    <dbReference type="NCBI Taxonomy" id="1685125"/>
    <lineage>
        <taxon>Archaea</taxon>
        <taxon>Candidatus Bathyarchaeota</taxon>
        <taxon>MCG-1</taxon>
    </lineage>
</organism>
<name>A0A0M0BUP2_9ARCH</name>
<dbReference type="AlphaFoldDB" id="A0A0M0BUP2"/>
<gene>
    <name evidence="1" type="ORF">AC478_01420</name>
</gene>
<accession>A0A0M0BUP2</accession>
<proteinExistence type="predicted"/>